<dbReference type="PANTHER" id="PTHR42855:SF2">
    <property type="entry name" value="DRUG RESISTANCE ABC TRANSPORTER,ATP-BINDING PROTEIN"/>
    <property type="match status" value="1"/>
</dbReference>
<gene>
    <name evidence="5" type="primary">ybiT</name>
    <name evidence="5" type="ordered locus">CHU_0218</name>
</gene>
<evidence type="ECO:0000259" key="4">
    <source>
        <dbReference type="PROSITE" id="PS50893"/>
    </source>
</evidence>
<dbReference type="InterPro" id="IPR051309">
    <property type="entry name" value="ABCF_ATPase"/>
</dbReference>
<evidence type="ECO:0000256" key="1">
    <source>
        <dbReference type="ARBA" id="ARBA00022741"/>
    </source>
</evidence>
<keyword evidence="2 5" id="KW-0067">ATP-binding</keyword>
<dbReference type="AlphaFoldDB" id="A0A6N4SMK9"/>
<dbReference type="PANTHER" id="PTHR42855">
    <property type="entry name" value="ABC TRANSPORTER ATP-BINDING SUBUNIT"/>
    <property type="match status" value="1"/>
</dbReference>
<name>A0A6N4SMK9_CYTH3</name>
<dbReference type="InterPro" id="IPR003593">
    <property type="entry name" value="AAA+_ATPase"/>
</dbReference>
<dbReference type="PROSITE" id="PS50893">
    <property type="entry name" value="ABC_TRANSPORTER_2"/>
    <property type="match status" value="1"/>
</dbReference>
<keyword evidence="6" id="KW-1185">Reference proteome</keyword>
<sequence>MLVLQNITYIHSNKDVLFANIYLTLNKHEHIALIGNNGVGKSTLLQLMAGQLEPCEGSIVSDFTPYYIPQITGQFNACTIAEALQVNDKLDALKCILAGEGTEEQLNILADDWVIEERCLEALRYWGLEKFDFTQKMETLSGGEKTKVFLAGIMIHKPDIILMDEPSNHLDIESREKLYAFIESTSSALAIVSHDRMLLNLLNTICELHKDGITVYGGNYGFYTEQKRIENTALNLDIKNKERTLRKAKEVERETMERQQKLDARGKKKQEKSGLPTISMKTFKNNAEKSTARTKDIHAEKIQSVSTELSQLRNELPDADKMKFCFDQSWLHKGKVLISAKGINVCFEAQLLWKDAANVELLSGERVVIKGRNGSGKTTLVKILLGEMQPYAGTVKTIIGKAIYIDQEYSLINNSMNVYEQAQAFNDTGLQEHEIKTRLNRFLFTKNYWDKTCSALSGGEKMRLLLCCLTILNQAPDIIVLDEPTNNLDIQNIEILTQAINAYEGSLLVISHDIYFMEQIRVERTIELI</sequence>
<feature type="domain" description="ABC transporter" evidence="4">
    <location>
        <begin position="2"/>
        <end position="235"/>
    </location>
</feature>
<dbReference type="Gene3D" id="3.40.50.300">
    <property type="entry name" value="P-loop containing nucleotide triphosphate hydrolases"/>
    <property type="match status" value="2"/>
</dbReference>
<dbReference type="InterPro" id="IPR017871">
    <property type="entry name" value="ABC_transporter-like_CS"/>
</dbReference>
<dbReference type="GO" id="GO:0005524">
    <property type="term" value="F:ATP binding"/>
    <property type="evidence" value="ECO:0007669"/>
    <property type="project" value="UniProtKB-KW"/>
</dbReference>
<protein>
    <submittedName>
        <fullName evidence="5">ABC transporter, ATP-binding protein</fullName>
    </submittedName>
</protein>
<dbReference type="CDD" id="cd03221">
    <property type="entry name" value="ABCF_EF-3"/>
    <property type="match status" value="2"/>
</dbReference>
<evidence type="ECO:0000313" key="5">
    <source>
        <dbReference type="EMBL" id="ABG57510.1"/>
    </source>
</evidence>
<dbReference type="KEGG" id="chu:CHU_0218"/>
<evidence type="ECO:0000313" key="6">
    <source>
        <dbReference type="Proteomes" id="UP000001822"/>
    </source>
</evidence>
<keyword evidence="1" id="KW-0547">Nucleotide-binding</keyword>
<dbReference type="FunFam" id="3.40.50.300:FF:001320">
    <property type="entry name" value="Heme ABC transporter ATP-binding protein"/>
    <property type="match status" value="1"/>
</dbReference>
<evidence type="ECO:0000256" key="3">
    <source>
        <dbReference type="SAM" id="MobiDB-lite"/>
    </source>
</evidence>
<evidence type="ECO:0000256" key="2">
    <source>
        <dbReference type="ARBA" id="ARBA00022840"/>
    </source>
</evidence>
<dbReference type="Proteomes" id="UP000001822">
    <property type="component" value="Chromosome"/>
</dbReference>
<dbReference type="Pfam" id="PF00005">
    <property type="entry name" value="ABC_tran"/>
    <property type="match status" value="2"/>
</dbReference>
<dbReference type="InterPro" id="IPR003439">
    <property type="entry name" value="ABC_transporter-like_ATP-bd"/>
</dbReference>
<reference evidence="5 6" key="1">
    <citation type="journal article" date="2007" name="Appl. Environ. Microbiol.">
        <title>Genome sequence of the cellulolytic gliding bacterium Cytophaga hutchinsonii.</title>
        <authorList>
            <person name="Xie G."/>
            <person name="Bruce D.C."/>
            <person name="Challacombe J.F."/>
            <person name="Chertkov O."/>
            <person name="Detter J.C."/>
            <person name="Gilna P."/>
            <person name="Han C.S."/>
            <person name="Lucas S."/>
            <person name="Misra M."/>
            <person name="Myers G.L."/>
            <person name="Richardson P."/>
            <person name="Tapia R."/>
            <person name="Thayer N."/>
            <person name="Thompson L.S."/>
            <person name="Brettin T.S."/>
            <person name="Henrissat B."/>
            <person name="Wilson D.B."/>
            <person name="McBride M.J."/>
        </authorList>
    </citation>
    <scope>NUCLEOTIDE SEQUENCE [LARGE SCALE GENOMIC DNA]</scope>
    <source>
        <strain evidence="6">ATCC 33406 / DSM 1761 / CIP 103989 / NBRC 15051 / NCIMB 9469 / D465</strain>
    </source>
</reference>
<feature type="compositionally biased region" description="Basic and acidic residues" evidence="3">
    <location>
        <begin position="252"/>
        <end position="265"/>
    </location>
</feature>
<proteinExistence type="predicted"/>
<dbReference type="InterPro" id="IPR027417">
    <property type="entry name" value="P-loop_NTPase"/>
</dbReference>
<dbReference type="SMART" id="SM00382">
    <property type="entry name" value="AAA"/>
    <property type="match status" value="2"/>
</dbReference>
<organism evidence="5 6">
    <name type="scientific">Cytophaga hutchinsonii (strain ATCC 33406 / DSM 1761 / CIP 103989 / NBRC 15051 / NCIMB 9469 / D465)</name>
    <dbReference type="NCBI Taxonomy" id="269798"/>
    <lineage>
        <taxon>Bacteria</taxon>
        <taxon>Pseudomonadati</taxon>
        <taxon>Bacteroidota</taxon>
        <taxon>Cytophagia</taxon>
        <taxon>Cytophagales</taxon>
        <taxon>Cytophagaceae</taxon>
        <taxon>Cytophaga</taxon>
    </lineage>
</organism>
<dbReference type="EMBL" id="CP000383">
    <property type="protein sequence ID" value="ABG57510.1"/>
    <property type="molecule type" value="Genomic_DNA"/>
</dbReference>
<dbReference type="SUPFAM" id="SSF52540">
    <property type="entry name" value="P-loop containing nucleoside triphosphate hydrolases"/>
    <property type="match status" value="2"/>
</dbReference>
<accession>A0A6N4SMK9</accession>
<dbReference type="PROSITE" id="PS00211">
    <property type="entry name" value="ABC_TRANSPORTER_1"/>
    <property type="match status" value="2"/>
</dbReference>
<dbReference type="RefSeq" id="WP_011583626.1">
    <property type="nucleotide sequence ID" value="NC_008255.1"/>
</dbReference>
<dbReference type="GO" id="GO:0016887">
    <property type="term" value="F:ATP hydrolysis activity"/>
    <property type="evidence" value="ECO:0007669"/>
    <property type="project" value="InterPro"/>
</dbReference>
<dbReference type="OrthoDB" id="1521973at2"/>
<feature type="region of interest" description="Disordered" evidence="3">
    <location>
        <begin position="252"/>
        <end position="274"/>
    </location>
</feature>